<protein>
    <submittedName>
        <fullName evidence="2">Very-short-patch-repair endonuclease</fullName>
    </submittedName>
</protein>
<name>A0A7W9FGI6_9CAUL</name>
<proteinExistence type="predicted"/>
<comment type="caution">
    <text evidence="2">The sequence shown here is derived from an EMBL/GenBank/DDBJ whole genome shotgun (WGS) entry which is preliminary data.</text>
</comment>
<reference evidence="2 3" key="1">
    <citation type="submission" date="2020-08" db="EMBL/GenBank/DDBJ databases">
        <title>Genomic Encyclopedia of Type Strains, Phase IV (KMG-IV): sequencing the most valuable type-strain genomes for metagenomic binning, comparative biology and taxonomic classification.</title>
        <authorList>
            <person name="Goeker M."/>
        </authorList>
    </citation>
    <scope>NUCLEOTIDE SEQUENCE [LARGE SCALE GENOMIC DNA]</scope>
    <source>
        <strain evidence="2 3">DSM 4737</strain>
    </source>
</reference>
<dbReference type="InterPro" id="IPR011335">
    <property type="entry name" value="Restrct_endonuc-II-like"/>
</dbReference>
<dbReference type="GO" id="GO:0004519">
    <property type="term" value="F:endonuclease activity"/>
    <property type="evidence" value="ECO:0007669"/>
    <property type="project" value="UniProtKB-KW"/>
</dbReference>
<feature type="domain" description="DUF559" evidence="1">
    <location>
        <begin position="34"/>
        <end position="136"/>
    </location>
</feature>
<dbReference type="PANTHER" id="PTHR38590">
    <property type="entry name" value="BLL0828 PROTEIN"/>
    <property type="match status" value="1"/>
</dbReference>
<dbReference type="CDD" id="cd01038">
    <property type="entry name" value="Endonuclease_DUF559"/>
    <property type="match status" value="1"/>
</dbReference>
<dbReference type="Gene3D" id="3.40.960.10">
    <property type="entry name" value="VSR Endonuclease"/>
    <property type="match status" value="1"/>
</dbReference>
<dbReference type="RefSeq" id="WP_183213451.1">
    <property type="nucleotide sequence ID" value="NZ_JACHOR010000003.1"/>
</dbReference>
<dbReference type="AlphaFoldDB" id="A0A7W9FGI6"/>
<organism evidence="2 3">
    <name type="scientific">Brevundimonas variabilis</name>
    <dbReference type="NCBI Taxonomy" id="74312"/>
    <lineage>
        <taxon>Bacteria</taxon>
        <taxon>Pseudomonadati</taxon>
        <taxon>Pseudomonadota</taxon>
        <taxon>Alphaproteobacteria</taxon>
        <taxon>Caulobacterales</taxon>
        <taxon>Caulobacteraceae</taxon>
        <taxon>Brevundimonas</taxon>
    </lineage>
</organism>
<dbReference type="InterPro" id="IPR007569">
    <property type="entry name" value="DUF559"/>
</dbReference>
<keyword evidence="3" id="KW-1185">Reference proteome</keyword>
<keyword evidence="2" id="KW-0540">Nuclease</keyword>
<dbReference type="InterPro" id="IPR047216">
    <property type="entry name" value="Endonuclease_DUF559_bact"/>
</dbReference>
<accession>A0A7W9FGI6</accession>
<evidence type="ECO:0000313" key="3">
    <source>
        <dbReference type="Proteomes" id="UP000545037"/>
    </source>
</evidence>
<evidence type="ECO:0000313" key="2">
    <source>
        <dbReference type="EMBL" id="MBB5746489.1"/>
    </source>
</evidence>
<dbReference type="Pfam" id="PF04480">
    <property type="entry name" value="DUF559"/>
    <property type="match status" value="1"/>
</dbReference>
<keyword evidence="2" id="KW-0378">Hydrolase</keyword>
<keyword evidence="2" id="KW-0255">Endonuclease</keyword>
<dbReference type="PANTHER" id="PTHR38590:SF1">
    <property type="entry name" value="BLL0828 PROTEIN"/>
    <property type="match status" value="1"/>
</dbReference>
<evidence type="ECO:0000259" key="1">
    <source>
        <dbReference type="Pfam" id="PF04480"/>
    </source>
</evidence>
<dbReference type="Proteomes" id="UP000545037">
    <property type="component" value="Unassembled WGS sequence"/>
</dbReference>
<gene>
    <name evidence="2" type="ORF">GGR13_002093</name>
</gene>
<dbReference type="SUPFAM" id="SSF52980">
    <property type="entry name" value="Restriction endonuclease-like"/>
    <property type="match status" value="1"/>
</dbReference>
<dbReference type="EMBL" id="JACHOR010000003">
    <property type="protein sequence ID" value="MBB5746489.1"/>
    <property type="molecule type" value="Genomic_DNA"/>
</dbReference>
<sequence length="164" mass="17973">MSPQDSEPGPDDGFPGILIDRFARAAKIKDGGIQRARKLRATPTHAESTLWKRLRQLPNRVRRQAPIGAYVVDFACLPAKLVIEVDGGIHAQPDVVLRDSERDAWLDGQGFRVMRIPNKRIDSEIDAVVAEITKAIRVSVPLTSVNASTPSQPFPLEGKGSSEI</sequence>